<dbReference type="GO" id="GO:0003735">
    <property type="term" value="F:structural constituent of ribosome"/>
    <property type="evidence" value="ECO:0007669"/>
    <property type="project" value="InterPro"/>
</dbReference>
<sequence length="220" mass="25799">MSSTSKISREALHKSVDELLSYSHNKRKRNFIETIELQIVLKNYNTLREKRFCGSIRLPYTIRPRHKICLYGDEEHCDEARTNNIPCMTTEDLKRLNKDKKKLRNLEHRYHTLLASETIIRQIPRLLGPGLGKARKFPTLITHNETLADKVQQIKSTLRVQLKKHANINVAIGHVNMTIEQVMINTNMSINFIIQLLRKKWANIEKIFIKSTMGKCHRLY</sequence>
<dbReference type="InterPro" id="IPR023674">
    <property type="entry name" value="Ribosomal_uL1-like"/>
</dbReference>
<dbReference type="EMBL" id="CAJOAZ010000060">
    <property type="protein sequence ID" value="CAF3512101.1"/>
    <property type="molecule type" value="Genomic_DNA"/>
</dbReference>
<evidence type="ECO:0000256" key="2">
    <source>
        <dbReference type="ARBA" id="ARBA00022980"/>
    </source>
</evidence>
<dbReference type="PIRSF" id="PIRSF002155">
    <property type="entry name" value="Ribosomal_L1"/>
    <property type="match status" value="1"/>
</dbReference>
<dbReference type="EMBL" id="CAJOAY010000091">
    <property type="protein sequence ID" value="CAF3531699.1"/>
    <property type="molecule type" value="Genomic_DNA"/>
</dbReference>
<accession>A0A813SJA3</accession>
<dbReference type="SUPFAM" id="SSF56808">
    <property type="entry name" value="Ribosomal protein L1"/>
    <property type="match status" value="1"/>
</dbReference>
<evidence type="ECO:0000313" key="6">
    <source>
        <dbReference type="EMBL" id="CAF0796395.1"/>
    </source>
</evidence>
<organism evidence="6 10">
    <name type="scientific">Adineta steineri</name>
    <dbReference type="NCBI Taxonomy" id="433720"/>
    <lineage>
        <taxon>Eukaryota</taxon>
        <taxon>Metazoa</taxon>
        <taxon>Spiralia</taxon>
        <taxon>Gnathifera</taxon>
        <taxon>Rotifera</taxon>
        <taxon>Eurotatoria</taxon>
        <taxon>Bdelloidea</taxon>
        <taxon>Adinetida</taxon>
        <taxon>Adinetidae</taxon>
        <taxon>Adineta</taxon>
    </lineage>
</organism>
<dbReference type="InterPro" id="IPR002143">
    <property type="entry name" value="Ribosomal_uL1"/>
</dbReference>
<keyword evidence="2" id="KW-0689">Ribosomal protein</keyword>
<proteinExistence type="inferred from homology"/>
<reference evidence="6" key="1">
    <citation type="submission" date="2021-02" db="EMBL/GenBank/DDBJ databases">
        <authorList>
            <person name="Nowell W R."/>
        </authorList>
    </citation>
    <scope>NUCLEOTIDE SEQUENCE</scope>
</reference>
<dbReference type="EMBL" id="CAJOBB010003541">
    <property type="protein sequence ID" value="CAF4046084.1"/>
    <property type="molecule type" value="Genomic_DNA"/>
</dbReference>
<dbReference type="CDD" id="cd00403">
    <property type="entry name" value="Ribosomal_L1"/>
    <property type="match status" value="1"/>
</dbReference>
<evidence type="ECO:0000313" key="5">
    <source>
        <dbReference type="EMBL" id="CAF0729355.1"/>
    </source>
</evidence>
<dbReference type="Proteomes" id="UP000663845">
    <property type="component" value="Unassembled WGS sequence"/>
</dbReference>
<dbReference type="Pfam" id="PF00687">
    <property type="entry name" value="Ribosomal_L1"/>
    <property type="match status" value="1"/>
</dbReference>
<dbReference type="InterPro" id="IPR016095">
    <property type="entry name" value="Ribosomal_uL1_3-a/b-sand"/>
</dbReference>
<evidence type="ECO:0000256" key="4">
    <source>
        <dbReference type="ARBA" id="ARBA00035241"/>
    </source>
</evidence>
<dbReference type="InterPro" id="IPR028364">
    <property type="entry name" value="Ribosomal_uL1/biogenesis"/>
</dbReference>
<dbReference type="AlphaFoldDB" id="A0A813SJA3"/>
<evidence type="ECO:0000313" key="9">
    <source>
        <dbReference type="EMBL" id="CAF4046084.1"/>
    </source>
</evidence>
<dbReference type="PANTHER" id="PTHR23105">
    <property type="entry name" value="RIBOSOMAL PROTEIN L7AE FAMILY MEMBER"/>
    <property type="match status" value="1"/>
</dbReference>
<protein>
    <recommendedName>
        <fullName evidence="4">Large ribosomal subunit protein uL1</fullName>
    </recommendedName>
</protein>
<dbReference type="GO" id="GO:0015934">
    <property type="term" value="C:large ribosomal subunit"/>
    <property type="evidence" value="ECO:0007669"/>
    <property type="project" value="InterPro"/>
</dbReference>
<dbReference type="InterPro" id="IPR050257">
    <property type="entry name" value="eL8/uL1-like"/>
</dbReference>
<dbReference type="EMBL" id="CAJNOG010000004">
    <property type="protein sequence ID" value="CAF0729355.1"/>
    <property type="molecule type" value="Genomic_DNA"/>
</dbReference>
<gene>
    <name evidence="6" type="ORF">IZO911_LOCUS6687</name>
    <name evidence="5" type="ORF">JYZ213_LOCUS1070</name>
    <name evidence="9" type="ORF">KXQ929_LOCUS31226</name>
    <name evidence="8" type="ORF">OKA104_LOCUS3139</name>
    <name evidence="7" type="ORF">OXD698_LOCUS1939</name>
</gene>
<evidence type="ECO:0000313" key="8">
    <source>
        <dbReference type="EMBL" id="CAF3531699.1"/>
    </source>
</evidence>
<evidence type="ECO:0000256" key="3">
    <source>
        <dbReference type="ARBA" id="ARBA00023274"/>
    </source>
</evidence>
<dbReference type="Proteomes" id="UP000663844">
    <property type="component" value="Unassembled WGS sequence"/>
</dbReference>
<dbReference type="Proteomes" id="UP000663881">
    <property type="component" value="Unassembled WGS sequence"/>
</dbReference>
<dbReference type="Proteomes" id="UP000663860">
    <property type="component" value="Unassembled WGS sequence"/>
</dbReference>
<evidence type="ECO:0000313" key="10">
    <source>
        <dbReference type="Proteomes" id="UP000663860"/>
    </source>
</evidence>
<evidence type="ECO:0000256" key="1">
    <source>
        <dbReference type="ARBA" id="ARBA00010531"/>
    </source>
</evidence>
<name>A0A813SJA3_9BILA</name>
<dbReference type="GO" id="GO:0006412">
    <property type="term" value="P:translation"/>
    <property type="evidence" value="ECO:0007669"/>
    <property type="project" value="InterPro"/>
</dbReference>
<comment type="caution">
    <text evidence="6">The sequence shown here is derived from an EMBL/GenBank/DDBJ whole genome shotgun (WGS) entry which is preliminary data.</text>
</comment>
<dbReference type="Gene3D" id="3.30.190.20">
    <property type="match status" value="1"/>
</dbReference>
<dbReference type="EMBL" id="CAJNOE010000042">
    <property type="protein sequence ID" value="CAF0796395.1"/>
    <property type="molecule type" value="Genomic_DNA"/>
</dbReference>
<evidence type="ECO:0000313" key="7">
    <source>
        <dbReference type="EMBL" id="CAF3512101.1"/>
    </source>
</evidence>
<comment type="similarity">
    <text evidence="1">Belongs to the universal ribosomal protein uL1 family.</text>
</comment>
<dbReference type="Proteomes" id="UP000663868">
    <property type="component" value="Unassembled WGS sequence"/>
</dbReference>
<dbReference type="GO" id="GO:0003723">
    <property type="term" value="F:RNA binding"/>
    <property type="evidence" value="ECO:0007669"/>
    <property type="project" value="InterPro"/>
</dbReference>
<keyword evidence="3" id="KW-0687">Ribonucleoprotein</keyword>
<dbReference type="Gene3D" id="3.40.50.790">
    <property type="match status" value="1"/>
</dbReference>